<evidence type="ECO:0000256" key="1">
    <source>
        <dbReference type="SAM" id="SignalP"/>
    </source>
</evidence>
<name>A0A0D0EWH8_9FLAO</name>
<dbReference type="EMBL" id="JPRK01000007">
    <property type="protein sequence ID" value="KIO53298.1"/>
    <property type="molecule type" value="Genomic_DNA"/>
</dbReference>
<dbReference type="Gene3D" id="2.60.120.430">
    <property type="entry name" value="Galactose-binding lectin"/>
    <property type="match status" value="1"/>
</dbReference>
<dbReference type="Proteomes" id="UP000032061">
    <property type="component" value="Unassembled WGS sequence"/>
</dbReference>
<dbReference type="SUPFAM" id="SSF49785">
    <property type="entry name" value="Galactose-binding domain-like"/>
    <property type="match status" value="1"/>
</dbReference>
<feature type="signal peptide" evidence="1">
    <location>
        <begin position="1"/>
        <end position="26"/>
    </location>
</feature>
<accession>A0A0D0EWH8</accession>
<protein>
    <recommendedName>
        <fullName evidence="6">IPT/TIG domain-containing protein</fullName>
    </recommendedName>
</protein>
<evidence type="ECO:0000313" key="2">
    <source>
        <dbReference type="EMBL" id="KIO53298.1"/>
    </source>
</evidence>
<dbReference type="PROSITE" id="PS51257">
    <property type="entry name" value="PROKAR_LIPOPROTEIN"/>
    <property type="match status" value="1"/>
</dbReference>
<evidence type="ECO:0008006" key="6">
    <source>
        <dbReference type="Google" id="ProtNLM"/>
    </source>
</evidence>
<reference evidence="3 5" key="2">
    <citation type="submission" date="2016-11" db="EMBL/GenBank/DDBJ databases">
        <title>Whole genomes of Flavobacteriaceae.</title>
        <authorList>
            <person name="Stine C."/>
            <person name="Li C."/>
            <person name="Tadesse D."/>
        </authorList>
    </citation>
    <scope>NUCLEOTIDE SEQUENCE [LARGE SCALE GENOMIC DNA]</scope>
    <source>
        <strain evidence="3 5">ATCC 51468</strain>
    </source>
</reference>
<dbReference type="InterPro" id="IPR013783">
    <property type="entry name" value="Ig-like_fold"/>
</dbReference>
<dbReference type="EMBL" id="MUGX01000011">
    <property type="protein sequence ID" value="OXA87898.1"/>
    <property type="molecule type" value="Genomic_DNA"/>
</dbReference>
<keyword evidence="1" id="KW-0732">Signal</keyword>
<feature type="chain" id="PRO_5002209530" description="IPT/TIG domain-containing protein" evidence="1">
    <location>
        <begin position="27"/>
        <end position="359"/>
    </location>
</feature>
<evidence type="ECO:0000313" key="4">
    <source>
        <dbReference type="Proteomes" id="UP000032061"/>
    </source>
</evidence>
<comment type="caution">
    <text evidence="2">The sequence shown here is derived from an EMBL/GenBank/DDBJ whole genome shotgun (WGS) entry which is preliminary data.</text>
</comment>
<organism evidence="2 4">
    <name type="scientific">Flavobacterium hibernum</name>
    <dbReference type="NCBI Taxonomy" id="37752"/>
    <lineage>
        <taxon>Bacteria</taxon>
        <taxon>Pseudomonadati</taxon>
        <taxon>Bacteroidota</taxon>
        <taxon>Flavobacteriia</taxon>
        <taxon>Flavobacteriales</taxon>
        <taxon>Flavobacteriaceae</taxon>
        <taxon>Flavobacterium</taxon>
    </lineage>
</organism>
<dbReference type="RefSeq" id="WP_041517123.1">
    <property type="nucleotide sequence ID" value="NZ_JPRK01000007.1"/>
</dbReference>
<dbReference type="AlphaFoldDB" id="A0A0D0EWH8"/>
<dbReference type="OrthoDB" id="1491905at2"/>
<gene>
    <name evidence="3" type="ORF">B0A73_08890</name>
    <name evidence="2" type="ORF">IW18_08275</name>
</gene>
<dbReference type="InterPro" id="IPR008979">
    <property type="entry name" value="Galactose-bd-like_sf"/>
</dbReference>
<evidence type="ECO:0000313" key="5">
    <source>
        <dbReference type="Proteomes" id="UP000198302"/>
    </source>
</evidence>
<keyword evidence="5" id="KW-1185">Reference proteome</keyword>
<reference evidence="2 4" key="1">
    <citation type="submission" date="2015-01" db="EMBL/GenBank/DDBJ databases">
        <title>Genome of Flavobacterium hibernum DSM 12611.</title>
        <authorList>
            <person name="Stropko S.J."/>
            <person name="Pipes S.E."/>
            <person name="Newman J.D."/>
        </authorList>
    </citation>
    <scope>NUCLEOTIDE SEQUENCE [LARGE SCALE GENOMIC DNA]</scope>
    <source>
        <strain evidence="2 4">DSM 12611</strain>
    </source>
</reference>
<sequence>MKNIKKIKIVSLAACMALMLSVILFSSCSNDDSASSSSSSSAGGAPVIESVMPSGYFADGTLKPLVPVTLVDPKNYYVIHGKGFLTTKKIYFNDFDTYFRTTFVTDTDIVVLVDEATPFANASNQLKVVTDFGTAVFNLTVAPPVPTFSGYNLINSVAGDLVTIKGKYFLNPVVNLTKTDTQPAVPVTVVSSTLEQVVVKIPANADHRYLSVSNISGTAVSKEAIGTALYDDQLYGVQWGGPWSGKGVNFDFGGDSYQGEKSWKWDFAQWDGGNWGFNVDMTPYKALRMAIKGSKNGQVNFSVNGGPNYVLPVTTTWVYLEIPLSKLGSPASVTMLTFQESNSDGGNIVLFDDIGFVLK</sequence>
<dbReference type="STRING" id="37752.IW18_08275"/>
<evidence type="ECO:0000313" key="3">
    <source>
        <dbReference type="EMBL" id="OXA87898.1"/>
    </source>
</evidence>
<dbReference type="Gene3D" id="2.60.40.10">
    <property type="entry name" value="Immunoglobulins"/>
    <property type="match status" value="2"/>
</dbReference>
<dbReference type="Proteomes" id="UP000198302">
    <property type="component" value="Unassembled WGS sequence"/>
</dbReference>
<proteinExistence type="predicted"/>